<reference evidence="7" key="1">
    <citation type="submission" date="2023-03" db="EMBL/GenBank/DDBJ databases">
        <authorList>
            <person name="Steffen K."/>
            <person name="Cardenas P."/>
        </authorList>
    </citation>
    <scope>NUCLEOTIDE SEQUENCE</scope>
</reference>
<accession>A0AA35WS79</accession>
<feature type="compositionally biased region" description="Basic and acidic residues" evidence="4">
    <location>
        <begin position="194"/>
        <end position="205"/>
    </location>
</feature>
<dbReference type="InterPro" id="IPR036322">
    <property type="entry name" value="WD40_repeat_dom_sf"/>
</dbReference>
<dbReference type="Gene3D" id="1.10.1540.10">
    <property type="entry name" value="BEACH domain"/>
    <property type="match status" value="1"/>
</dbReference>
<dbReference type="PROSITE" id="PS51783">
    <property type="entry name" value="PH_BEACH"/>
    <property type="match status" value="1"/>
</dbReference>
<evidence type="ECO:0000313" key="8">
    <source>
        <dbReference type="Proteomes" id="UP001174909"/>
    </source>
</evidence>
<dbReference type="SUPFAM" id="SSF50978">
    <property type="entry name" value="WD40 repeat-like"/>
    <property type="match status" value="1"/>
</dbReference>
<proteinExistence type="predicted"/>
<dbReference type="InterPro" id="IPR036372">
    <property type="entry name" value="BEACH_dom_sf"/>
</dbReference>
<dbReference type="PANTHER" id="PTHR13743">
    <property type="entry name" value="BEIGE/BEACH-RELATED"/>
    <property type="match status" value="1"/>
</dbReference>
<dbReference type="Proteomes" id="UP001174909">
    <property type="component" value="Unassembled WGS sequence"/>
</dbReference>
<dbReference type="FunFam" id="1.10.1540.10:FF:000001">
    <property type="entry name" value="neurobeachin isoform X1"/>
    <property type="match status" value="1"/>
</dbReference>
<evidence type="ECO:0000259" key="6">
    <source>
        <dbReference type="PROSITE" id="PS51783"/>
    </source>
</evidence>
<dbReference type="CDD" id="cd06071">
    <property type="entry name" value="Beach"/>
    <property type="match status" value="1"/>
</dbReference>
<keyword evidence="8" id="KW-1185">Reference proteome</keyword>
<dbReference type="SUPFAM" id="SSF50729">
    <property type="entry name" value="PH domain-like"/>
    <property type="match status" value="1"/>
</dbReference>
<dbReference type="SMART" id="SM01026">
    <property type="entry name" value="Beach"/>
    <property type="match status" value="1"/>
</dbReference>
<dbReference type="PROSITE" id="PS50082">
    <property type="entry name" value="WD_REPEATS_2"/>
    <property type="match status" value="1"/>
</dbReference>
<dbReference type="Gene3D" id="2.130.10.10">
    <property type="entry name" value="YVTN repeat-like/Quinoprotein amine dehydrogenase"/>
    <property type="match status" value="1"/>
</dbReference>
<keyword evidence="2" id="KW-0677">Repeat</keyword>
<sequence length="1210" mass="136708">MAVDWVMFGAEHFTENHAHHFMEGVMMPGGMDFDPRASIPATDVGFTRFLLNFFCHTLLPAVRKNMTLNLDRQRYSISSRSQLNEQLGRLLCHLLSAVHVTPVRAAVLRQLWSTDDSRYILNSVLNSTLKKTLGSRLVLTILHLHRHVSRPHPHTRGRDPDLGNLLGDLFDLVCRSGSTRLKAGTELSSLAAHDPQREAGDSTRDSKKRHKFETNLEDMRNLDQRWQERYEYDIRGFALKQKTTYSKLVEKARERQQVVDRSSESVSTHIFGLQSQLRKSFLEQMSKASVTERDNLRQWRRVILLNTHLRALWSKDECRTMCWQLDPTEGPGRVRRRMMRAPLTIHSRHILTGSGRHSEDETTLHTDKTMSPLSFIFDNTAYSGTEGIFNKVVPQKGEDINHLYNWKCSNISPDNCCRGHLILSNMRCYFVGDEPLGDPNITKVLPSDEEVALLSWQHSEVVEIHRRRYMLKDDALEIFLISGKTMLLSFESTAARNTVHATLLQLDLPNMVDSGESESEKLKSVTHSWQQGEITNFEYLMELNKLAGRTFNDLMQYPVFPFILADYHSSELDLRKPESFRKFRVPISVQDESRAKKYLDTYKFLANERRASAAPGLSSISDKPYHYGSHYSNSGIVLHFLVRLPPFTEMFLAFQGGSFDIADRTFRKLETTWWLSSSESATDVKELVPEFFFLPEFLANSERFNFGECQTGERVDHVILPPWAKDDRRLFVLKHRQALESDFVSRNLHEWIDLVFGFKQTGKAAVQAINVFHPATYYGADGIDIDSVTDPTQQAAMRAMVKTYGQMPLQLFRDPHPPRSKNSILTSFRIRIGSALRWLSAAPPTQRTPSLYFWMHVSSVKARIPLSGSECDFIGTPGSPDLVFAHDQSLERVPERISVVGGGELIVTGLQTAYFPSSSPATAGVLVVWGTWDNSLVLRSTACESTAVRLHSHPLNKVTCCECVRSGQMIVSGGSAGTISFWTISNTPSGLSYTGKAVHLRGHDGPINCMMACKPFGIVVTGSADHTCIIWDTNRLSYVNTLGSHEGPVSVVATSPTLGDIASVCTALSRPSRTSTTANRSSEEQLFYLRVWTINGHLVRRVSSKVQIKCLQYSSAPEGVYINVLAGGLANGNINLWSSWDLSLIREVPCPLPTSYPVLSIGISSLSKELYAGYSNRQLVAWVKPRHEFREEQDFEHLGLEPYFSMSKRL</sequence>
<feature type="domain" description="BEACH-type PH" evidence="6">
    <location>
        <begin position="397"/>
        <end position="504"/>
    </location>
</feature>
<evidence type="ECO:0000256" key="2">
    <source>
        <dbReference type="ARBA" id="ARBA00022737"/>
    </source>
</evidence>
<comment type="caution">
    <text evidence="7">The sequence shown here is derived from an EMBL/GenBank/DDBJ whole genome shotgun (WGS) entry which is preliminary data.</text>
</comment>
<dbReference type="PANTHER" id="PTHR13743:SF86">
    <property type="entry name" value="LYSOSOMAL-TRAFFICKING REGULATOR"/>
    <property type="match status" value="1"/>
</dbReference>
<dbReference type="Pfam" id="PF00400">
    <property type="entry name" value="WD40"/>
    <property type="match status" value="2"/>
</dbReference>
<feature type="region of interest" description="Disordered" evidence="4">
    <location>
        <begin position="186"/>
        <end position="210"/>
    </location>
</feature>
<organism evidence="7 8">
    <name type="scientific">Geodia barretti</name>
    <name type="common">Barrett's horny sponge</name>
    <dbReference type="NCBI Taxonomy" id="519541"/>
    <lineage>
        <taxon>Eukaryota</taxon>
        <taxon>Metazoa</taxon>
        <taxon>Porifera</taxon>
        <taxon>Demospongiae</taxon>
        <taxon>Heteroscleromorpha</taxon>
        <taxon>Tetractinellida</taxon>
        <taxon>Astrophorina</taxon>
        <taxon>Geodiidae</taxon>
        <taxon>Geodia</taxon>
    </lineage>
</organism>
<evidence type="ECO:0000256" key="4">
    <source>
        <dbReference type="SAM" id="MobiDB-lite"/>
    </source>
</evidence>
<name>A0AA35WS79_GEOBA</name>
<dbReference type="InterPro" id="IPR001680">
    <property type="entry name" value="WD40_rpt"/>
</dbReference>
<evidence type="ECO:0000256" key="3">
    <source>
        <dbReference type="PROSITE-ProRule" id="PRU00221"/>
    </source>
</evidence>
<dbReference type="InterPro" id="IPR015943">
    <property type="entry name" value="WD40/YVTN_repeat-like_dom_sf"/>
</dbReference>
<feature type="domain" description="BEACH" evidence="5">
    <location>
        <begin position="514"/>
        <end position="819"/>
    </location>
</feature>
<dbReference type="Pfam" id="PF02138">
    <property type="entry name" value="Beach"/>
    <property type="match status" value="1"/>
</dbReference>
<protein>
    <submittedName>
        <fullName evidence="7">Lysosomal-trafficking regulator</fullName>
    </submittedName>
</protein>
<dbReference type="InterPro" id="IPR011993">
    <property type="entry name" value="PH-like_dom_sf"/>
</dbReference>
<dbReference type="InterPro" id="IPR050865">
    <property type="entry name" value="BEACH_Domain"/>
</dbReference>
<dbReference type="PROSITE" id="PS50197">
    <property type="entry name" value="BEACH"/>
    <property type="match status" value="1"/>
</dbReference>
<dbReference type="SUPFAM" id="SSF81837">
    <property type="entry name" value="BEACH domain"/>
    <property type="match status" value="1"/>
</dbReference>
<dbReference type="EMBL" id="CASHTH010002502">
    <property type="protein sequence ID" value="CAI8030834.1"/>
    <property type="molecule type" value="Genomic_DNA"/>
</dbReference>
<evidence type="ECO:0000256" key="1">
    <source>
        <dbReference type="ARBA" id="ARBA00022574"/>
    </source>
</evidence>
<dbReference type="Gene3D" id="2.30.29.30">
    <property type="entry name" value="Pleckstrin-homology domain (PH domain)/Phosphotyrosine-binding domain (PTB)"/>
    <property type="match status" value="1"/>
</dbReference>
<gene>
    <name evidence="7" type="ORF">GBAR_LOCUS17488</name>
</gene>
<feature type="repeat" description="WD" evidence="3">
    <location>
        <begin position="1000"/>
        <end position="1041"/>
    </location>
</feature>
<evidence type="ECO:0000313" key="7">
    <source>
        <dbReference type="EMBL" id="CAI8030834.1"/>
    </source>
</evidence>
<dbReference type="AlphaFoldDB" id="A0AA35WS79"/>
<dbReference type="InterPro" id="IPR023362">
    <property type="entry name" value="PH-BEACH_dom"/>
</dbReference>
<keyword evidence="1 3" id="KW-0853">WD repeat</keyword>
<dbReference type="Pfam" id="PF14844">
    <property type="entry name" value="PH_BEACH"/>
    <property type="match status" value="1"/>
</dbReference>
<dbReference type="SMART" id="SM00320">
    <property type="entry name" value="WD40"/>
    <property type="match status" value="3"/>
</dbReference>
<dbReference type="InterPro" id="IPR000409">
    <property type="entry name" value="BEACH_dom"/>
</dbReference>
<dbReference type="CDD" id="cd01201">
    <property type="entry name" value="PH_BEACH"/>
    <property type="match status" value="1"/>
</dbReference>
<evidence type="ECO:0000259" key="5">
    <source>
        <dbReference type="PROSITE" id="PS50197"/>
    </source>
</evidence>